<feature type="region of interest" description="Disordered" evidence="5">
    <location>
        <begin position="1"/>
        <end position="21"/>
    </location>
</feature>
<dbReference type="AlphaFoldDB" id="A0AAQ4F4A8"/>
<evidence type="ECO:0000256" key="2">
    <source>
        <dbReference type="ARBA" id="ARBA00022692"/>
    </source>
</evidence>
<dbReference type="Pfam" id="PF07690">
    <property type="entry name" value="MFS_1"/>
    <property type="match status" value="1"/>
</dbReference>
<dbReference type="GO" id="GO:0016020">
    <property type="term" value="C:membrane"/>
    <property type="evidence" value="ECO:0007669"/>
    <property type="project" value="UniProtKB-SubCell"/>
</dbReference>
<keyword evidence="8" id="KW-1185">Reference proteome</keyword>
<sequence>MHAASSLDSDGFDGPQSNSRTPLLRTRALGDQMTSFVDATEPDVVMSSDNKKTPAPPVLRHVDWLHFVRTLHLELFLFVYAISYSMRLVMTQDLLLSKSCLLRYGINASACRNLSWNVTIKDDVTRYANMHNLALFLIQFVPAGLLSIFVSPWSDRYGHKIPLLVAIAGGILQDLTTLFTVMSFYAPLYATVLCAIPNGFSGGLVSVCASVYSNGTRTASAELKTVRFAVIMTALTLGFQLGLFVGGQVFRAAAGNYTAVYVTSAVLLAVMYVWVGWTVPFSTQLHRSSRWELLRDLMRLDNLREGGRAVFRPRPGFNRAKLLLLMVSIWFILFNSETARNINYFYTETRFDWSPVKFSNVTAFFGLMQLLATAVCVVVLSRLLQVRDLVLACVGVVAFALQNAVKGFATHEWIYYLSYVLGSPGGAAGIGISSYASKLISPHEATKVFSFWTTCESLVPAFGDVFSSLVFNAAISYQPGLPFLIGAVLQLFPLAALICCLRMPHADPEDEDEAMLEPDRDSSTNQPPHSL</sequence>
<keyword evidence="2 6" id="KW-0812">Transmembrane</keyword>
<dbReference type="GO" id="GO:0022857">
    <property type="term" value="F:transmembrane transporter activity"/>
    <property type="evidence" value="ECO:0007669"/>
    <property type="project" value="InterPro"/>
</dbReference>
<dbReference type="InterPro" id="IPR011701">
    <property type="entry name" value="MFS"/>
</dbReference>
<evidence type="ECO:0008006" key="9">
    <source>
        <dbReference type="Google" id="ProtNLM"/>
    </source>
</evidence>
<dbReference type="EMBL" id="JARKHS020007632">
    <property type="protein sequence ID" value="KAK8781518.1"/>
    <property type="molecule type" value="Genomic_DNA"/>
</dbReference>
<feature type="transmembrane region" description="Helical" evidence="6">
    <location>
        <begin position="389"/>
        <end position="408"/>
    </location>
</feature>
<dbReference type="InterPro" id="IPR036259">
    <property type="entry name" value="MFS_trans_sf"/>
</dbReference>
<evidence type="ECO:0000256" key="6">
    <source>
        <dbReference type="SAM" id="Phobius"/>
    </source>
</evidence>
<evidence type="ECO:0000256" key="3">
    <source>
        <dbReference type="ARBA" id="ARBA00022989"/>
    </source>
</evidence>
<evidence type="ECO:0000313" key="7">
    <source>
        <dbReference type="EMBL" id="KAK8781518.1"/>
    </source>
</evidence>
<reference evidence="7 8" key="1">
    <citation type="journal article" date="2023" name="Arcadia Sci">
        <title>De novo assembly of a long-read Amblyomma americanum tick genome.</title>
        <authorList>
            <person name="Chou S."/>
            <person name="Poskanzer K.E."/>
            <person name="Rollins M."/>
            <person name="Thuy-Boun P.S."/>
        </authorList>
    </citation>
    <scope>NUCLEOTIDE SEQUENCE [LARGE SCALE GENOMIC DNA]</scope>
    <source>
        <strain evidence="7">F_SG_1</strain>
        <tissue evidence="7">Salivary glands</tissue>
    </source>
</reference>
<feature type="transmembrane region" description="Helical" evidence="6">
    <location>
        <begin position="225"/>
        <end position="247"/>
    </location>
</feature>
<keyword evidence="3 6" id="KW-1133">Transmembrane helix</keyword>
<dbReference type="Proteomes" id="UP001321473">
    <property type="component" value="Unassembled WGS sequence"/>
</dbReference>
<organism evidence="7 8">
    <name type="scientific">Amblyomma americanum</name>
    <name type="common">Lone star tick</name>
    <dbReference type="NCBI Taxonomy" id="6943"/>
    <lineage>
        <taxon>Eukaryota</taxon>
        <taxon>Metazoa</taxon>
        <taxon>Ecdysozoa</taxon>
        <taxon>Arthropoda</taxon>
        <taxon>Chelicerata</taxon>
        <taxon>Arachnida</taxon>
        <taxon>Acari</taxon>
        <taxon>Parasitiformes</taxon>
        <taxon>Ixodida</taxon>
        <taxon>Ixodoidea</taxon>
        <taxon>Ixodidae</taxon>
        <taxon>Amblyomminae</taxon>
        <taxon>Amblyomma</taxon>
    </lineage>
</organism>
<gene>
    <name evidence="7" type="ORF">V5799_017141</name>
</gene>
<dbReference type="Gene3D" id="1.20.1250.20">
    <property type="entry name" value="MFS general substrate transporter like domains"/>
    <property type="match status" value="2"/>
</dbReference>
<feature type="transmembrane region" description="Helical" evidence="6">
    <location>
        <begin position="322"/>
        <end position="342"/>
    </location>
</feature>
<dbReference type="PANTHER" id="PTHR23507:SF1">
    <property type="entry name" value="FI18259P1-RELATED"/>
    <property type="match status" value="1"/>
</dbReference>
<accession>A0AAQ4F4A8</accession>
<feature type="transmembrane region" description="Helical" evidence="6">
    <location>
        <begin position="362"/>
        <end position="380"/>
    </location>
</feature>
<comment type="subcellular location">
    <subcellularLocation>
        <location evidence="1">Membrane</location>
        <topology evidence="1">Multi-pass membrane protein</topology>
    </subcellularLocation>
</comment>
<feature type="transmembrane region" description="Helical" evidence="6">
    <location>
        <begin position="414"/>
        <end position="436"/>
    </location>
</feature>
<feature type="transmembrane region" description="Helical" evidence="6">
    <location>
        <begin position="259"/>
        <end position="281"/>
    </location>
</feature>
<feature type="transmembrane region" description="Helical" evidence="6">
    <location>
        <begin position="448"/>
        <end position="475"/>
    </location>
</feature>
<protein>
    <recommendedName>
        <fullName evidence="9">Adenylate cyclase</fullName>
    </recommendedName>
</protein>
<comment type="caution">
    <text evidence="7">The sequence shown here is derived from an EMBL/GenBank/DDBJ whole genome shotgun (WGS) entry which is preliminary data.</text>
</comment>
<name>A0AAQ4F4A8_AMBAM</name>
<evidence type="ECO:0000256" key="5">
    <source>
        <dbReference type="SAM" id="MobiDB-lite"/>
    </source>
</evidence>
<evidence type="ECO:0000313" key="8">
    <source>
        <dbReference type="Proteomes" id="UP001321473"/>
    </source>
</evidence>
<evidence type="ECO:0000256" key="1">
    <source>
        <dbReference type="ARBA" id="ARBA00004141"/>
    </source>
</evidence>
<keyword evidence="4 6" id="KW-0472">Membrane</keyword>
<proteinExistence type="predicted"/>
<feature type="transmembrane region" description="Helical" evidence="6">
    <location>
        <begin position="188"/>
        <end position="213"/>
    </location>
</feature>
<evidence type="ECO:0000256" key="4">
    <source>
        <dbReference type="ARBA" id="ARBA00023136"/>
    </source>
</evidence>
<dbReference type="SUPFAM" id="SSF103473">
    <property type="entry name" value="MFS general substrate transporter"/>
    <property type="match status" value="1"/>
</dbReference>
<feature type="transmembrane region" description="Helical" evidence="6">
    <location>
        <begin position="67"/>
        <end position="86"/>
    </location>
</feature>
<feature type="transmembrane region" description="Helical" evidence="6">
    <location>
        <begin position="133"/>
        <end position="151"/>
    </location>
</feature>
<feature type="transmembrane region" description="Helical" evidence="6">
    <location>
        <begin position="481"/>
        <end position="501"/>
    </location>
</feature>
<dbReference type="PANTHER" id="PTHR23507">
    <property type="entry name" value="ZGC:174356"/>
    <property type="match status" value="1"/>
</dbReference>
<feature type="region of interest" description="Disordered" evidence="5">
    <location>
        <begin position="509"/>
        <end position="531"/>
    </location>
</feature>